<evidence type="ECO:0000256" key="1">
    <source>
        <dbReference type="SAM" id="MobiDB-lite"/>
    </source>
</evidence>
<evidence type="ECO:0000313" key="4">
    <source>
        <dbReference type="Proteomes" id="UP000575083"/>
    </source>
</evidence>
<sequence>MRDLFVLASGRFWLRPLAWLACLLLPTLAGAQQPAAAEPAPAAPAAALQAATAPLAHAPMPAHPWRSDEAPTDWRAAHQAVGAFPRGHADIVRWEARQGTAPAAATPAAAHQGHKP</sequence>
<name>A0A7X0PBV1_9BURK</name>
<dbReference type="RefSeq" id="WP_184856388.1">
    <property type="nucleotide sequence ID" value="NZ_JACHLK010000002.1"/>
</dbReference>
<feature type="signal peptide" evidence="2">
    <location>
        <begin position="1"/>
        <end position="31"/>
    </location>
</feature>
<proteinExistence type="predicted"/>
<dbReference type="EMBL" id="JACHLK010000002">
    <property type="protein sequence ID" value="MBB6558986.1"/>
    <property type="molecule type" value="Genomic_DNA"/>
</dbReference>
<evidence type="ECO:0000256" key="2">
    <source>
        <dbReference type="SAM" id="SignalP"/>
    </source>
</evidence>
<dbReference type="Proteomes" id="UP000575083">
    <property type="component" value="Unassembled WGS sequence"/>
</dbReference>
<accession>A0A7X0PBV1</accession>
<evidence type="ECO:0000313" key="3">
    <source>
        <dbReference type="EMBL" id="MBB6558986.1"/>
    </source>
</evidence>
<organism evidence="3 4">
    <name type="scientific">Acidovorax soli</name>
    <dbReference type="NCBI Taxonomy" id="592050"/>
    <lineage>
        <taxon>Bacteria</taxon>
        <taxon>Pseudomonadati</taxon>
        <taxon>Pseudomonadota</taxon>
        <taxon>Betaproteobacteria</taxon>
        <taxon>Burkholderiales</taxon>
        <taxon>Comamonadaceae</taxon>
        <taxon>Acidovorax</taxon>
    </lineage>
</organism>
<comment type="caution">
    <text evidence="3">The sequence shown here is derived from an EMBL/GenBank/DDBJ whole genome shotgun (WGS) entry which is preliminary data.</text>
</comment>
<feature type="compositionally biased region" description="Low complexity" evidence="1">
    <location>
        <begin position="100"/>
        <end position="110"/>
    </location>
</feature>
<keyword evidence="2" id="KW-0732">Signal</keyword>
<keyword evidence="4" id="KW-1185">Reference proteome</keyword>
<reference evidence="3 4" key="1">
    <citation type="submission" date="2020-08" db="EMBL/GenBank/DDBJ databases">
        <title>Functional genomics of gut bacteria from endangered species of beetles.</title>
        <authorList>
            <person name="Carlos-Shanley C."/>
        </authorList>
    </citation>
    <scope>NUCLEOTIDE SEQUENCE [LARGE SCALE GENOMIC DNA]</scope>
    <source>
        <strain evidence="3 4">S00198</strain>
    </source>
</reference>
<feature type="chain" id="PRO_5031431379" evidence="2">
    <location>
        <begin position="32"/>
        <end position="116"/>
    </location>
</feature>
<feature type="region of interest" description="Disordered" evidence="1">
    <location>
        <begin position="96"/>
        <end position="116"/>
    </location>
</feature>
<gene>
    <name evidence="3" type="ORF">HNP48_001650</name>
</gene>
<dbReference type="AlphaFoldDB" id="A0A7X0PBV1"/>
<protein>
    <submittedName>
        <fullName evidence="3">Uncharacterized protein</fullName>
    </submittedName>
</protein>